<dbReference type="GO" id="GO:0030864">
    <property type="term" value="C:cortical actin cytoskeleton"/>
    <property type="evidence" value="ECO:0007669"/>
    <property type="project" value="TreeGrafter"/>
</dbReference>
<dbReference type="GO" id="GO:0051015">
    <property type="term" value="F:actin filament binding"/>
    <property type="evidence" value="ECO:0007669"/>
    <property type="project" value="TreeGrafter"/>
</dbReference>
<protein>
    <recommendedName>
        <fullName evidence="5">CCHC-type domain-containing protein</fullName>
    </recommendedName>
</protein>
<feature type="compositionally biased region" description="Basic and acidic residues" evidence="4">
    <location>
        <begin position="66"/>
        <end position="86"/>
    </location>
</feature>
<dbReference type="Proteomes" id="UP000324832">
    <property type="component" value="Unassembled WGS sequence"/>
</dbReference>
<dbReference type="GO" id="GO:0003676">
    <property type="term" value="F:nucleic acid binding"/>
    <property type="evidence" value="ECO:0007669"/>
    <property type="project" value="InterPro"/>
</dbReference>
<dbReference type="GO" id="GO:0016477">
    <property type="term" value="P:cell migration"/>
    <property type="evidence" value="ECO:0007669"/>
    <property type="project" value="TreeGrafter"/>
</dbReference>
<keyword evidence="3" id="KW-0863">Zinc-finger</keyword>
<dbReference type="InterPro" id="IPR003134">
    <property type="entry name" value="Hs1_Cortactin"/>
</dbReference>
<sequence length="433" mass="48085">MTDSRFPGKCHWCGVPGHRQAECKKRKDESKSLRSHDPASSTNNQDKPSITCYTCGKPGHTSTTCPEKKNGGKSERKEVHLCDHQLSRSTLETSADVAIPPPPEVDDWETDPDFVNDVTEQEQRWGPGGRHVEAIDMAKLREEVFEADKKAKEKEYGGKFGVQQDRMDKSAVGHDYVGKTEKHVSQKDYAQGFGGKFGVQSDRMDASAVGHEYVGVVEKHASQSDYSKGFGGKFGVETDRMDASAVGHEYVGVVEKHASQSDYSKGFGGKFGVQTDRVDKGFGGKFGVESDRVDASAHGFSTVDKVGTNYERHKPDIGGAKPSSIRAKFENMAKEKEQEALKSVQRIRQERQQMDKSLSEKEKERSAKEEEKCPEESKKVEEEREVTVEEQPPQQKLVSTPEVQTAAHTNLPDVTLVGESREIEKETAKEEVT</sequence>
<feature type="compositionally biased region" description="Polar residues" evidence="4">
    <location>
        <begin position="38"/>
        <end position="52"/>
    </location>
</feature>
<feature type="compositionally biased region" description="Basic and acidic residues" evidence="4">
    <location>
        <begin position="331"/>
        <end position="340"/>
    </location>
</feature>
<dbReference type="Pfam" id="PF02218">
    <property type="entry name" value="HS1_rep"/>
    <property type="match status" value="4"/>
</dbReference>
<dbReference type="AlphaFoldDB" id="A0A5E4QNL9"/>
<keyword evidence="2" id="KW-0677">Repeat</keyword>
<dbReference type="GO" id="GO:0005886">
    <property type="term" value="C:plasma membrane"/>
    <property type="evidence" value="ECO:0007669"/>
    <property type="project" value="TreeGrafter"/>
</dbReference>
<dbReference type="Gene3D" id="4.10.60.10">
    <property type="entry name" value="Zinc finger, CCHC-type"/>
    <property type="match status" value="1"/>
</dbReference>
<dbReference type="GO" id="GO:0008270">
    <property type="term" value="F:zinc ion binding"/>
    <property type="evidence" value="ECO:0007669"/>
    <property type="project" value="UniProtKB-KW"/>
</dbReference>
<dbReference type="PANTHER" id="PTHR10829:SF23">
    <property type="entry name" value="CORTACTIN, ISOFORM A"/>
    <property type="match status" value="1"/>
</dbReference>
<evidence type="ECO:0000313" key="7">
    <source>
        <dbReference type="Proteomes" id="UP000324832"/>
    </source>
</evidence>
<evidence type="ECO:0000256" key="4">
    <source>
        <dbReference type="SAM" id="MobiDB-lite"/>
    </source>
</evidence>
<evidence type="ECO:0000256" key="1">
    <source>
        <dbReference type="ARBA" id="ARBA00022553"/>
    </source>
</evidence>
<dbReference type="PANTHER" id="PTHR10829">
    <property type="entry name" value="CORTACTIN AND DREBRIN"/>
    <property type="match status" value="1"/>
</dbReference>
<proteinExistence type="predicted"/>
<dbReference type="PROSITE" id="PS50158">
    <property type="entry name" value="ZF_CCHC"/>
    <property type="match status" value="1"/>
</dbReference>
<reference evidence="6 7" key="1">
    <citation type="submission" date="2017-07" db="EMBL/GenBank/DDBJ databases">
        <authorList>
            <person name="Talla V."/>
            <person name="Backstrom N."/>
        </authorList>
    </citation>
    <scope>NUCLEOTIDE SEQUENCE [LARGE SCALE GENOMIC DNA]</scope>
</reference>
<keyword evidence="7" id="KW-1185">Reference proteome</keyword>
<name>A0A5E4QNL9_9NEOP</name>
<feature type="compositionally biased region" description="Basic and acidic residues" evidence="4">
    <location>
        <begin position="419"/>
        <end position="433"/>
    </location>
</feature>
<feature type="compositionally biased region" description="Polar residues" evidence="4">
    <location>
        <begin position="397"/>
        <end position="408"/>
    </location>
</feature>
<dbReference type="SMART" id="SM00343">
    <property type="entry name" value="ZnF_C2HC"/>
    <property type="match status" value="2"/>
</dbReference>
<dbReference type="SUPFAM" id="SSF57756">
    <property type="entry name" value="Retrovirus zinc finger-like domains"/>
    <property type="match status" value="1"/>
</dbReference>
<dbReference type="Pfam" id="PF00098">
    <property type="entry name" value="zf-CCHC"/>
    <property type="match status" value="1"/>
</dbReference>
<dbReference type="InterPro" id="IPR001878">
    <property type="entry name" value="Znf_CCHC"/>
</dbReference>
<feature type="compositionally biased region" description="Basic and acidic residues" evidence="4">
    <location>
        <begin position="19"/>
        <end position="37"/>
    </location>
</feature>
<dbReference type="GO" id="GO:0030833">
    <property type="term" value="P:regulation of actin filament polymerization"/>
    <property type="evidence" value="ECO:0007669"/>
    <property type="project" value="TreeGrafter"/>
</dbReference>
<dbReference type="PROSITE" id="PS51090">
    <property type="entry name" value="CORTACTIN"/>
    <property type="match status" value="4"/>
</dbReference>
<keyword evidence="3" id="KW-0862">Zinc</keyword>
<accession>A0A5E4QNL9</accession>
<organism evidence="6 7">
    <name type="scientific">Leptidea sinapis</name>
    <dbReference type="NCBI Taxonomy" id="189913"/>
    <lineage>
        <taxon>Eukaryota</taxon>
        <taxon>Metazoa</taxon>
        <taxon>Ecdysozoa</taxon>
        <taxon>Arthropoda</taxon>
        <taxon>Hexapoda</taxon>
        <taxon>Insecta</taxon>
        <taxon>Pterygota</taxon>
        <taxon>Neoptera</taxon>
        <taxon>Endopterygota</taxon>
        <taxon>Lepidoptera</taxon>
        <taxon>Glossata</taxon>
        <taxon>Ditrysia</taxon>
        <taxon>Papilionoidea</taxon>
        <taxon>Pieridae</taxon>
        <taxon>Dismorphiinae</taxon>
        <taxon>Leptidea</taxon>
    </lineage>
</organism>
<keyword evidence="3" id="KW-0479">Metal-binding</keyword>
<feature type="domain" description="CCHC-type" evidence="5">
    <location>
        <begin position="52"/>
        <end position="67"/>
    </location>
</feature>
<dbReference type="InterPro" id="IPR036875">
    <property type="entry name" value="Znf_CCHC_sf"/>
</dbReference>
<evidence type="ECO:0000256" key="3">
    <source>
        <dbReference type="PROSITE-ProRule" id="PRU00047"/>
    </source>
</evidence>
<evidence type="ECO:0000259" key="5">
    <source>
        <dbReference type="PROSITE" id="PS50158"/>
    </source>
</evidence>
<dbReference type="EMBL" id="FZQP02004222">
    <property type="protein sequence ID" value="VVC99594.1"/>
    <property type="molecule type" value="Genomic_DNA"/>
</dbReference>
<dbReference type="GO" id="GO:0030427">
    <property type="term" value="C:site of polarized growth"/>
    <property type="evidence" value="ECO:0007669"/>
    <property type="project" value="TreeGrafter"/>
</dbReference>
<feature type="compositionally biased region" description="Basic and acidic residues" evidence="4">
    <location>
        <begin position="347"/>
        <end position="387"/>
    </location>
</feature>
<feature type="region of interest" description="Disordered" evidence="4">
    <location>
        <begin position="13"/>
        <end position="109"/>
    </location>
</feature>
<keyword evidence="1" id="KW-0597">Phosphoprotein</keyword>
<gene>
    <name evidence="6" type="ORF">LSINAPIS_LOCUS10440</name>
</gene>
<feature type="region of interest" description="Disordered" evidence="4">
    <location>
        <begin position="331"/>
        <end position="433"/>
    </location>
</feature>
<evidence type="ECO:0000313" key="6">
    <source>
        <dbReference type="EMBL" id="VVC99594.1"/>
    </source>
</evidence>
<evidence type="ECO:0000256" key="2">
    <source>
        <dbReference type="ARBA" id="ARBA00022737"/>
    </source>
</evidence>
<dbReference type="GO" id="GO:0005884">
    <property type="term" value="C:actin filament"/>
    <property type="evidence" value="ECO:0007669"/>
    <property type="project" value="TreeGrafter"/>
</dbReference>